<dbReference type="Proteomes" id="UP001344658">
    <property type="component" value="Unassembled WGS sequence"/>
</dbReference>
<accession>A0ABU7P5X5</accession>
<gene>
    <name evidence="1" type="ORF">V2S66_04440</name>
</gene>
<proteinExistence type="predicted"/>
<organism evidence="1 2">
    <name type="scientific">Actinacidiphila polyblastidii</name>
    <dbReference type="NCBI Taxonomy" id="3110430"/>
    <lineage>
        <taxon>Bacteria</taxon>
        <taxon>Bacillati</taxon>
        <taxon>Actinomycetota</taxon>
        <taxon>Actinomycetes</taxon>
        <taxon>Kitasatosporales</taxon>
        <taxon>Streptomycetaceae</taxon>
        <taxon>Actinacidiphila</taxon>
    </lineage>
</organism>
<evidence type="ECO:0000313" key="2">
    <source>
        <dbReference type="Proteomes" id="UP001344658"/>
    </source>
</evidence>
<reference evidence="1 2" key="1">
    <citation type="submission" date="2023-12" db="EMBL/GenBank/DDBJ databases">
        <title>Streptomyces sp. V4-01.</title>
        <authorList>
            <person name="Somphong A."/>
            <person name="Phongsopitanun W."/>
        </authorList>
    </citation>
    <scope>NUCLEOTIDE SEQUENCE [LARGE SCALE GENOMIC DNA]</scope>
    <source>
        <strain evidence="1 2">V4-01</strain>
    </source>
</reference>
<evidence type="ECO:0000313" key="1">
    <source>
        <dbReference type="EMBL" id="MEE4541216.1"/>
    </source>
</evidence>
<comment type="caution">
    <text evidence="1">The sequence shown here is derived from an EMBL/GenBank/DDBJ whole genome shotgun (WGS) entry which is preliminary data.</text>
</comment>
<sequence>MTVKSVDHLGFGYPPRHLIGRSAVVADHRYGMKLLADLTGVERLTGYYLFTDTDVTVTGKGTAPDVLPSYRVNGYQTPQNGGAR</sequence>
<protein>
    <submittedName>
        <fullName evidence="1">Uncharacterized protein</fullName>
    </submittedName>
</protein>
<dbReference type="EMBL" id="JAZEWV010000002">
    <property type="protein sequence ID" value="MEE4541216.1"/>
    <property type="molecule type" value="Genomic_DNA"/>
</dbReference>
<name>A0ABU7P5X5_9ACTN</name>
<dbReference type="RefSeq" id="WP_330793094.1">
    <property type="nucleotide sequence ID" value="NZ_JAZEWV010000002.1"/>
</dbReference>
<keyword evidence="2" id="KW-1185">Reference proteome</keyword>